<reference evidence="1 2" key="1">
    <citation type="journal article" date="2018" name="Mycol. Prog.">
        <title>Coniella lustricola, a new species from submerged detritus.</title>
        <authorList>
            <person name="Raudabaugh D.B."/>
            <person name="Iturriaga T."/>
            <person name="Carver A."/>
            <person name="Mondo S."/>
            <person name="Pangilinan J."/>
            <person name="Lipzen A."/>
            <person name="He G."/>
            <person name="Amirebrahimi M."/>
            <person name="Grigoriev I.V."/>
            <person name="Miller A.N."/>
        </authorList>
    </citation>
    <scope>NUCLEOTIDE SEQUENCE [LARGE SCALE GENOMIC DNA]</scope>
    <source>
        <strain evidence="1 2">B22-T-1</strain>
    </source>
</reference>
<protein>
    <submittedName>
        <fullName evidence="1">Uncharacterized protein</fullName>
    </submittedName>
</protein>
<name>A0A2T3AD85_9PEZI</name>
<dbReference type="EMBL" id="KZ678408">
    <property type="protein sequence ID" value="PSR92258.1"/>
    <property type="molecule type" value="Genomic_DNA"/>
</dbReference>
<dbReference type="Proteomes" id="UP000241462">
    <property type="component" value="Unassembled WGS sequence"/>
</dbReference>
<dbReference type="InParanoid" id="A0A2T3AD85"/>
<gene>
    <name evidence="1" type="ORF">BD289DRAFT_429073</name>
</gene>
<evidence type="ECO:0000313" key="2">
    <source>
        <dbReference type="Proteomes" id="UP000241462"/>
    </source>
</evidence>
<dbReference type="AlphaFoldDB" id="A0A2T3AD85"/>
<evidence type="ECO:0000313" key="1">
    <source>
        <dbReference type="EMBL" id="PSR92258.1"/>
    </source>
</evidence>
<accession>A0A2T3AD85</accession>
<sequence length="53" mass="5982">MSCSDSSGEFGFSSLIQSSSWPLFSYTAFVFWASSLPFWHRELEVTGFCDKTS</sequence>
<keyword evidence="2" id="KW-1185">Reference proteome</keyword>
<organism evidence="1 2">
    <name type="scientific">Coniella lustricola</name>
    <dbReference type="NCBI Taxonomy" id="2025994"/>
    <lineage>
        <taxon>Eukaryota</taxon>
        <taxon>Fungi</taxon>
        <taxon>Dikarya</taxon>
        <taxon>Ascomycota</taxon>
        <taxon>Pezizomycotina</taxon>
        <taxon>Sordariomycetes</taxon>
        <taxon>Sordariomycetidae</taxon>
        <taxon>Diaporthales</taxon>
        <taxon>Schizoparmaceae</taxon>
        <taxon>Coniella</taxon>
    </lineage>
</organism>
<proteinExistence type="predicted"/>